<dbReference type="InterPro" id="IPR006016">
    <property type="entry name" value="UspA"/>
</dbReference>
<dbReference type="AlphaFoldDB" id="A0A930G006"/>
<comment type="caution">
    <text evidence="2">The sequence shown here is derived from an EMBL/GenBank/DDBJ whole genome shotgun (WGS) entry which is preliminary data.</text>
</comment>
<dbReference type="EMBL" id="JABZMI010000001">
    <property type="protein sequence ID" value="MBF1163397.1"/>
    <property type="molecule type" value="Genomic_DNA"/>
</dbReference>
<feature type="domain" description="UspA" evidence="1">
    <location>
        <begin position="124"/>
        <end position="242"/>
    </location>
</feature>
<reference evidence="2" key="1">
    <citation type="submission" date="2020-04" db="EMBL/GenBank/DDBJ databases">
        <title>Deep metagenomics examines the oral microbiome during advanced dental caries in children, revealing novel taxa and co-occurrences with host molecules.</title>
        <authorList>
            <person name="Baker J.L."/>
            <person name="Morton J.T."/>
            <person name="Dinis M."/>
            <person name="Alvarez R."/>
            <person name="Tran N.C."/>
            <person name="Knight R."/>
            <person name="Edlund A."/>
        </authorList>
    </citation>
    <scope>NUCLEOTIDE SEQUENCE</scope>
    <source>
        <strain evidence="2">JCVI_32_bin.24</strain>
    </source>
</reference>
<accession>A0A930G006</accession>
<organism evidence="2 3">
    <name type="scientific">Dechloromonas agitata</name>
    <dbReference type="NCBI Taxonomy" id="73030"/>
    <lineage>
        <taxon>Bacteria</taxon>
        <taxon>Pseudomonadati</taxon>
        <taxon>Pseudomonadota</taxon>
        <taxon>Betaproteobacteria</taxon>
        <taxon>Rhodocyclales</taxon>
        <taxon>Azonexaceae</taxon>
        <taxon>Dechloromonas</taxon>
    </lineage>
</organism>
<proteinExistence type="predicted"/>
<sequence>RTIAYYNQKGGPSGTQAIVRLIRRARHLRNAFEIPVEVPAYHQLSDRDLARFAARHDLVCVHRDQLLYRNPIWRANLVRLLLDKARAQVLALTGDGSLPADRTLLAAKTRCALKTQFAALSRLGPQEAVELLHITRHPETPLPRLGDVSPGVMADYLKEKWQAVHAGFESAGSAVRPPPDVEVRLTMVHGDVRSRIRQHLADSGASLLVLGWHRRSGLSAWLRERMVVNLLRESLCAALIVPVERVVDETLLQPEKGR</sequence>
<evidence type="ECO:0000259" key="1">
    <source>
        <dbReference type="Pfam" id="PF00582"/>
    </source>
</evidence>
<gene>
    <name evidence="2" type="ORF">HXL68_00005</name>
</gene>
<evidence type="ECO:0000313" key="3">
    <source>
        <dbReference type="Proteomes" id="UP000718593"/>
    </source>
</evidence>
<dbReference type="Gene3D" id="3.40.50.620">
    <property type="entry name" value="HUPs"/>
    <property type="match status" value="1"/>
</dbReference>
<protein>
    <submittedName>
        <fullName evidence="2">Universal stress protein</fullName>
    </submittedName>
</protein>
<dbReference type="InterPro" id="IPR014729">
    <property type="entry name" value="Rossmann-like_a/b/a_fold"/>
</dbReference>
<dbReference type="Proteomes" id="UP000718593">
    <property type="component" value="Unassembled WGS sequence"/>
</dbReference>
<dbReference type="SUPFAM" id="SSF52402">
    <property type="entry name" value="Adenine nucleotide alpha hydrolases-like"/>
    <property type="match status" value="1"/>
</dbReference>
<feature type="non-terminal residue" evidence="2">
    <location>
        <position position="1"/>
    </location>
</feature>
<dbReference type="Pfam" id="PF00582">
    <property type="entry name" value="Usp"/>
    <property type="match status" value="1"/>
</dbReference>
<evidence type="ECO:0000313" key="2">
    <source>
        <dbReference type="EMBL" id="MBF1163397.1"/>
    </source>
</evidence>
<name>A0A930G006_9RHOO</name>